<dbReference type="Proteomes" id="UP000018467">
    <property type="component" value="Unassembled WGS sequence"/>
</dbReference>
<feature type="domain" description="Chemokine interleukin-8-like" evidence="3">
    <location>
        <begin position="38"/>
        <end position="92"/>
    </location>
</feature>
<reference evidence="4" key="3">
    <citation type="submission" date="2025-08" db="UniProtKB">
        <authorList>
            <consortium name="Ensembl"/>
        </authorList>
    </citation>
    <scope>IDENTIFICATION</scope>
</reference>
<evidence type="ECO:0000256" key="2">
    <source>
        <dbReference type="SAM" id="SignalP"/>
    </source>
</evidence>
<dbReference type="InterPro" id="IPR036048">
    <property type="entry name" value="Interleukin_8-like_sf"/>
</dbReference>
<dbReference type="Bgee" id="ENSAMXG00000042149">
    <property type="expression patterns" value="Expressed in zone of skin and 10 other cell types or tissues"/>
</dbReference>
<dbReference type="SUPFAM" id="SSF54117">
    <property type="entry name" value="Interleukin 8-like chemokines"/>
    <property type="match status" value="1"/>
</dbReference>
<evidence type="ECO:0000256" key="1">
    <source>
        <dbReference type="ARBA" id="ARBA00022514"/>
    </source>
</evidence>
<accession>A0A3B1JXI0</accession>
<dbReference type="GO" id="GO:0006955">
    <property type="term" value="P:immune response"/>
    <property type="evidence" value="ECO:0007669"/>
    <property type="project" value="InterPro"/>
</dbReference>
<dbReference type="InParanoid" id="A0A3B1JXI0"/>
<feature type="signal peptide" evidence="2">
    <location>
        <begin position="1"/>
        <end position="26"/>
    </location>
</feature>
<evidence type="ECO:0000259" key="3">
    <source>
        <dbReference type="Pfam" id="PF00048"/>
    </source>
</evidence>
<reference evidence="4" key="4">
    <citation type="submission" date="2025-09" db="UniProtKB">
        <authorList>
            <consortium name="Ensembl"/>
        </authorList>
    </citation>
    <scope>IDENTIFICATION</scope>
</reference>
<name>A0A3B1JXI0_ASTMX</name>
<dbReference type="GO" id="GO:0005615">
    <property type="term" value="C:extracellular space"/>
    <property type="evidence" value="ECO:0007669"/>
    <property type="project" value="UniProtKB-KW"/>
</dbReference>
<dbReference type="PROSITE" id="PS51257">
    <property type="entry name" value="PROKAR_LIPOPROTEIN"/>
    <property type="match status" value="1"/>
</dbReference>
<evidence type="ECO:0000313" key="5">
    <source>
        <dbReference type="Proteomes" id="UP000018467"/>
    </source>
</evidence>
<dbReference type="GeneTree" id="ENSGT01150000287144"/>
<organism evidence="4 5">
    <name type="scientific">Astyanax mexicanus</name>
    <name type="common">Blind cave fish</name>
    <name type="synonym">Astyanax fasciatus mexicanus</name>
    <dbReference type="NCBI Taxonomy" id="7994"/>
    <lineage>
        <taxon>Eukaryota</taxon>
        <taxon>Metazoa</taxon>
        <taxon>Chordata</taxon>
        <taxon>Craniata</taxon>
        <taxon>Vertebrata</taxon>
        <taxon>Euteleostomi</taxon>
        <taxon>Actinopterygii</taxon>
        <taxon>Neopterygii</taxon>
        <taxon>Teleostei</taxon>
        <taxon>Ostariophysi</taxon>
        <taxon>Characiformes</taxon>
        <taxon>Characoidei</taxon>
        <taxon>Acestrorhamphidae</taxon>
        <taxon>Acestrorhamphinae</taxon>
        <taxon>Astyanax</taxon>
    </lineage>
</organism>
<dbReference type="AlphaFoldDB" id="A0A3B1JXI0"/>
<protein>
    <submittedName>
        <fullName evidence="4">Chemokine (C-C motif) ligand 34b, duplicate 4</fullName>
    </submittedName>
</protein>
<keyword evidence="1" id="KW-0202">Cytokine</keyword>
<sequence length="99" mass="11118">MQCWSFKLAALAALLVLFGCLGDVSANYRRPTRVGLLCCDQVSTAPIPREIKLTGYKHQNALAPCVEAIIFFAGEDKYCSDPKARWIQRRQKGLPEFKN</sequence>
<reference evidence="5" key="1">
    <citation type="submission" date="2013-03" db="EMBL/GenBank/DDBJ databases">
        <authorList>
            <person name="Jeffery W."/>
            <person name="Warren W."/>
            <person name="Wilson R.K."/>
        </authorList>
    </citation>
    <scope>NUCLEOTIDE SEQUENCE</scope>
    <source>
        <strain evidence="5">female</strain>
    </source>
</reference>
<dbReference type="InterPro" id="IPR001811">
    <property type="entry name" value="Chemokine_IL8-like_dom"/>
</dbReference>
<feature type="chain" id="PRO_5017483859" evidence="2">
    <location>
        <begin position="27"/>
        <end position="99"/>
    </location>
</feature>
<proteinExistence type="predicted"/>
<dbReference type="Ensembl" id="ENSAMXT00000035785.1">
    <property type="protein sequence ID" value="ENSAMXP00000046431.1"/>
    <property type="gene ID" value="ENSAMXG00000042149.1"/>
</dbReference>
<keyword evidence="2" id="KW-0732">Signal</keyword>
<reference evidence="5" key="2">
    <citation type="journal article" date="2014" name="Nat. Commun.">
        <title>The cavefish genome reveals candidate genes for eye loss.</title>
        <authorList>
            <person name="McGaugh S.E."/>
            <person name="Gross J.B."/>
            <person name="Aken B."/>
            <person name="Blin M."/>
            <person name="Borowsky R."/>
            <person name="Chalopin D."/>
            <person name="Hinaux H."/>
            <person name="Jeffery W.R."/>
            <person name="Keene A."/>
            <person name="Ma L."/>
            <person name="Minx P."/>
            <person name="Murphy D."/>
            <person name="O'Quin K.E."/>
            <person name="Retaux S."/>
            <person name="Rohner N."/>
            <person name="Searle S.M."/>
            <person name="Stahl B.A."/>
            <person name="Tabin C."/>
            <person name="Volff J.N."/>
            <person name="Yoshizawa M."/>
            <person name="Warren W.C."/>
        </authorList>
    </citation>
    <scope>NUCLEOTIDE SEQUENCE [LARGE SCALE GENOMIC DNA]</scope>
    <source>
        <strain evidence="5">female</strain>
    </source>
</reference>
<dbReference type="Gene3D" id="2.40.50.40">
    <property type="match status" value="1"/>
</dbReference>
<dbReference type="Pfam" id="PF00048">
    <property type="entry name" value="IL8"/>
    <property type="match status" value="1"/>
</dbReference>
<evidence type="ECO:0000313" key="4">
    <source>
        <dbReference type="Ensembl" id="ENSAMXP00000046431.1"/>
    </source>
</evidence>
<dbReference type="GO" id="GO:0008009">
    <property type="term" value="F:chemokine activity"/>
    <property type="evidence" value="ECO:0007669"/>
    <property type="project" value="InterPro"/>
</dbReference>
<keyword evidence="5" id="KW-1185">Reference proteome</keyword>